<dbReference type="GO" id="GO:0005737">
    <property type="term" value="C:cytoplasm"/>
    <property type="evidence" value="ECO:0007669"/>
    <property type="project" value="TreeGrafter"/>
</dbReference>
<protein>
    <submittedName>
        <fullName evidence="4">Ribosomal-protein-alanine N-acetyltransferase</fullName>
    </submittedName>
</protein>
<proteinExistence type="predicted"/>
<name>A0A0D1LU84_9LACO</name>
<dbReference type="STRING" id="137591.AO080_00140"/>
<comment type="caution">
    <text evidence="4">The sequence shown here is derived from an EMBL/GenBank/DDBJ whole genome shotgun (WGS) entry which is preliminary data.</text>
</comment>
<dbReference type="Gene3D" id="3.40.630.30">
    <property type="match status" value="1"/>
</dbReference>
<feature type="domain" description="N-acetyltransferase" evidence="3">
    <location>
        <begin position="1"/>
        <end position="133"/>
    </location>
</feature>
<dbReference type="GO" id="GO:0008080">
    <property type="term" value="F:N-acetyltransferase activity"/>
    <property type="evidence" value="ECO:0007669"/>
    <property type="project" value="InterPro"/>
</dbReference>
<dbReference type="PATRIC" id="fig|137591.25.peg.434"/>
<evidence type="ECO:0000313" key="4">
    <source>
        <dbReference type="EMBL" id="KIU21761.1"/>
    </source>
</evidence>
<keyword evidence="1 4" id="KW-0808">Transferase</keyword>
<evidence type="ECO:0000256" key="2">
    <source>
        <dbReference type="ARBA" id="ARBA00023315"/>
    </source>
</evidence>
<organism evidence="4 5">
    <name type="scientific">Weissella cibaria</name>
    <dbReference type="NCBI Taxonomy" id="137591"/>
    <lineage>
        <taxon>Bacteria</taxon>
        <taxon>Bacillati</taxon>
        <taxon>Bacillota</taxon>
        <taxon>Bacilli</taxon>
        <taxon>Lactobacillales</taxon>
        <taxon>Lactobacillaceae</taxon>
        <taxon>Weissella</taxon>
    </lineage>
</organism>
<evidence type="ECO:0000256" key="1">
    <source>
        <dbReference type="ARBA" id="ARBA00022679"/>
    </source>
</evidence>
<accession>A0A0D1LU84</accession>
<dbReference type="PANTHER" id="PTHR43626">
    <property type="entry name" value="ACYL-COA N-ACYLTRANSFERASE"/>
    <property type="match status" value="1"/>
</dbReference>
<dbReference type="Proteomes" id="UP000032287">
    <property type="component" value="Unassembled WGS sequence"/>
</dbReference>
<dbReference type="SUPFAM" id="SSF55729">
    <property type="entry name" value="Acyl-CoA N-acyltransferases (Nat)"/>
    <property type="match status" value="1"/>
</dbReference>
<sequence length="133" mass="15389">MDEKDQAEIYDLYESVGWIAYTKNPDRLWQAFANSQYMTEKNKQGEIVALIRWVTDQATVVLIQDLLVHPDYQRKGLGKKLMQRALAEIKSYGQLQIEVLTDDEETTVSFYKSLGFRSVNDGGMISLIQDTRY</sequence>
<dbReference type="InterPro" id="IPR000182">
    <property type="entry name" value="GNAT_dom"/>
</dbReference>
<dbReference type="InterPro" id="IPR016181">
    <property type="entry name" value="Acyl_CoA_acyltransferase"/>
</dbReference>
<dbReference type="EMBL" id="JWHU01000006">
    <property type="protein sequence ID" value="KIU21761.1"/>
    <property type="molecule type" value="Genomic_DNA"/>
</dbReference>
<reference evidence="4" key="1">
    <citation type="journal article" date="2015" name="Microbiology (Mosc.)">
        <title>Genomics of the Weissella cibaria species with an examination of its metabolic traits.</title>
        <authorList>
            <person name="Lynch K.M."/>
            <person name="Lucid A."/>
            <person name="Arendt E.K."/>
            <person name="Sleator R.D."/>
            <person name="Lucey B."/>
            <person name="Coffey A."/>
        </authorList>
    </citation>
    <scope>NUCLEOTIDE SEQUENCE [LARGE SCALE GENOMIC DNA]</scope>
    <source>
        <strain evidence="4">MG1</strain>
    </source>
</reference>
<dbReference type="InterPro" id="IPR045039">
    <property type="entry name" value="NSI-like"/>
</dbReference>
<dbReference type="Pfam" id="PF13508">
    <property type="entry name" value="Acetyltransf_7"/>
    <property type="match status" value="1"/>
</dbReference>
<evidence type="ECO:0000313" key="5">
    <source>
        <dbReference type="Proteomes" id="UP000032287"/>
    </source>
</evidence>
<dbReference type="AlphaFoldDB" id="A0A0D1LU84"/>
<gene>
    <name evidence="4" type="ORF">QX99_00448</name>
</gene>
<dbReference type="CDD" id="cd04301">
    <property type="entry name" value="NAT_SF"/>
    <property type="match status" value="1"/>
</dbReference>
<dbReference type="PANTHER" id="PTHR43626:SF4">
    <property type="entry name" value="GCN5-RELATED N-ACETYLTRANSFERASE 2, CHLOROPLASTIC"/>
    <property type="match status" value="1"/>
</dbReference>
<dbReference type="RefSeq" id="WP_043710730.1">
    <property type="nucleotide sequence ID" value="NZ_JALOCT010000003.1"/>
</dbReference>
<dbReference type="PROSITE" id="PS51186">
    <property type="entry name" value="GNAT"/>
    <property type="match status" value="1"/>
</dbReference>
<keyword evidence="2" id="KW-0012">Acyltransferase</keyword>
<keyword evidence="5" id="KW-1185">Reference proteome</keyword>
<evidence type="ECO:0000259" key="3">
    <source>
        <dbReference type="PROSITE" id="PS51186"/>
    </source>
</evidence>